<keyword evidence="1" id="KW-0472">Membrane</keyword>
<dbReference type="Proteomes" id="UP000539175">
    <property type="component" value="Unassembled WGS sequence"/>
</dbReference>
<feature type="transmembrane region" description="Helical" evidence="1">
    <location>
        <begin position="652"/>
        <end position="675"/>
    </location>
</feature>
<reference evidence="2 3" key="1">
    <citation type="submission" date="2020-08" db="EMBL/GenBank/DDBJ databases">
        <title>Genomic Encyclopedia of Type Strains, Phase IV (KMG-IV): sequencing the most valuable type-strain genomes for metagenomic binning, comparative biology and taxonomic classification.</title>
        <authorList>
            <person name="Goeker M."/>
        </authorList>
    </citation>
    <scope>NUCLEOTIDE SEQUENCE [LARGE SCALE GENOMIC DNA]</scope>
    <source>
        <strain evidence="2 3">DSM 22198</strain>
    </source>
</reference>
<dbReference type="EMBL" id="JACIIZ010000004">
    <property type="protein sequence ID" value="MBB6251327.1"/>
    <property type="molecule type" value="Genomic_DNA"/>
</dbReference>
<dbReference type="Gene3D" id="1.10.510.10">
    <property type="entry name" value="Transferase(Phosphotransferase) domain 1"/>
    <property type="match status" value="1"/>
</dbReference>
<name>A0A7X0AX38_9PROT</name>
<dbReference type="SUPFAM" id="SSF56112">
    <property type="entry name" value="Protein kinase-like (PK-like)"/>
    <property type="match status" value="1"/>
</dbReference>
<accession>A0A7X0AX38</accession>
<gene>
    <name evidence="2" type="ORF">FHS74_001872</name>
</gene>
<dbReference type="InterPro" id="IPR011009">
    <property type="entry name" value="Kinase-like_dom_sf"/>
</dbReference>
<comment type="caution">
    <text evidence="2">The sequence shown here is derived from an EMBL/GenBank/DDBJ whole genome shotgun (WGS) entry which is preliminary data.</text>
</comment>
<evidence type="ECO:0000256" key="1">
    <source>
        <dbReference type="SAM" id="Phobius"/>
    </source>
</evidence>
<keyword evidence="1" id="KW-1133">Transmembrane helix</keyword>
<dbReference type="AlphaFoldDB" id="A0A7X0AX38"/>
<keyword evidence="1" id="KW-0812">Transmembrane</keyword>
<evidence type="ECO:0008006" key="4">
    <source>
        <dbReference type="Google" id="ProtNLM"/>
    </source>
</evidence>
<evidence type="ECO:0000313" key="3">
    <source>
        <dbReference type="Proteomes" id="UP000539175"/>
    </source>
</evidence>
<evidence type="ECO:0000313" key="2">
    <source>
        <dbReference type="EMBL" id="MBB6251327.1"/>
    </source>
</evidence>
<organism evidence="2 3">
    <name type="scientific">Nitrospirillum iridis</name>
    <dbReference type="NCBI Taxonomy" id="765888"/>
    <lineage>
        <taxon>Bacteria</taxon>
        <taxon>Pseudomonadati</taxon>
        <taxon>Pseudomonadota</taxon>
        <taxon>Alphaproteobacteria</taxon>
        <taxon>Rhodospirillales</taxon>
        <taxon>Azospirillaceae</taxon>
        <taxon>Nitrospirillum</taxon>
    </lineage>
</organism>
<dbReference type="RefSeq" id="WP_246463012.1">
    <property type="nucleotide sequence ID" value="NZ_JACIIZ010000004.1"/>
</dbReference>
<sequence length="676" mass="73349">MMAAANREFPVPDLGPVDLGGRAEIQPTAPLPAFDTAGGRAYLCHRAREKKTELFAIICDKPVPPRIEAMSSFRAIDNNNLLHLMDWGVVDWTPEHRRRFVCVFERPSGRRIMERLDDVIEGVADDALVRVVLPQLTGVLRDIAQRSLSCGALNPTNLFIRESAAAAVVLGDCVSLPPGYAQPLVFEPLDRALADRAGRGNGTIADDLYALGVTLLSLYLGRAPGRGMDEQTLLQARMDKGSYSALTSGSRIPQSLVEPLRGLITDDARQRWTLNDLDMWMQGRRLSPKQAQLPKRAPRPLEFQGKEIWHVRGAAWAFSKAPVAAAQVIERGELERWLRRTLNDEAKAEAVVNAVRSATSGGRASNVEERLVARVCTALDPPGPLRYKGRAIMPDGFGTALAEAMASGEGGQALAEMIVGQLPAFWISVQAEYKAEQVVMIQQFDAVRAVLENTSPGFGIERALYGLNQVAPCLSPAVADWYPLTLGDLMAALDAAGAGATSGRDPMDRHVAAFIATRNPKLNERVLATLAAESARRPVGVLAILADTQRRAGPPKVPGLALWMTSILDPSFKRFRNLRKREEVRTAAQKAAREGVLDALLSIVDDPKALTQDHHGFLDAMRRHESLTARINKIEEALGDRSEVAASRGKRVAAMVASGISLAGLALIVTLMAGLK</sequence>
<protein>
    <recommendedName>
        <fullName evidence="4">Protein kinase domain-containing protein</fullName>
    </recommendedName>
</protein>
<keyword evidence="3" id="KW-1185">Reference proteome</keyword>
<proteinExistence type="predicted"/>